<sequence length="268" mass="29260">MEVAAVSNPPPVSHSNVHLHQIPDSILSALPGSTFGKPHRTHVTHTSSQAHWDIVLDNDAGVRVVLDVCGDHDAAFRAMARHFETYERDPDEVFKAPGEGRTHGQYSLESIVPGYAVIWVCGNVFVCVFSCTLAHITVGNERRAVTDVVADMIDKHLTDETVDPSAWKMPKIESVSTSELLGEAQDEEKKAYLGARFTVTATVSDSSDSVHASVTTGNVYLTETNAKDYKFTFLARSLGEDTITLTFSHPHTLAVVTHKLHVTVIAKD</sequence>
<gene>
    <name evidence="1" type="ORF">BOTBODRAFT_35105</name>
</gene>
<evidence type="ECO:0000313" key="2">
    <source>
        <dbReference type="Proteomes" id="UP000027195"/>
    </source>
</evidence>
<name>A0A067M7A5_BOTB1</name>
<accession>A0A067M7A5</accession>
<evidence type="ECO:0000313" key="1">
    <source>
        <dbReference type="EMBL" id="KDQ11663.1"/>
    </source>
</evidence>
<dbReference type="AlphaFoldDB" id="A0A067M7A5"/>
<proteinExistence type="predicted"/>
<dbReference type="EMBL" id="KL198056">
    <property type="protein sequence ID" value="KDQ11663.1"/>
    <property type="molecule type" value="Genomic_DNA"/>
</dbReference>
<reference evidence="2" key="1">
    <citation type="journal article" date="2014" name="Proc. Natl. Acad. Sci. U.S.A.">
        <title>Extensive sampling of basidiomycete genomes demonstrates inadequacy of the white-rot/brown-rot paradigm for wood decay fungi.</title>
        <authorList>
            <person name="Riley R."/>
            <person name="Salamov A.A."/>
            <person name="Brown D.W."/>
            <person name="Nagy L.G."/>
            <person name="Floudas D."/>
            <person name="Held B.W."/>
            <person name="Levasseur A."/>
            <person name="Lombard V."/>
            <person name="Morin E."/>
            <person name="Otillar R."/>
            <person name="Lindquist E.A."/>
            <person name="Sun H."/>
            <person name="LaButti K.M."/>
            <person name="Schmutz J."/>
            <person name="Jabbour D."/>
            <person name="Luo H."/>
            <person name="Baker S.E."/>
            <person name="Pisabarro A.G."/>
            <person name="Walton J.D."/>
            <person name="Blanchette R.A."/>
            <person name="Henrissat B."/>
            <person name="Martin F."/>
            <person name="Cullen D."/>
            <person name="Hibbett D.S."/>
            <person name="Grigoriev I.V."/>
        </authorList>
    </citation>
    <scope>NUCLEOTIDE SEQUENCE [LARGE SCALE GENOMIC DNA]</scope>
    <source>
        <strain evidence="2">FD-172 SS1</strain>
    </source>
</reference>
<dbReference type="HOGENOM" id="CLU_1038246_0_0_1"/>
<dbReference type="InParanoid" id="A0A067M7A5"/>
<organism evidence="1 2">
    <name type="scientific">Botryobasidium botryosum (strain FD-172 SS1)</name>
    <dbReference type="NCBI Taxonomy" id="930990"/>
    <lineage>
        <taxon>Eukaryota</taxon>
        <taxon>Fungi</taxon>
        <taxon>Dikarya</taxon>
        <taxon>Basidiomycota</taxon>
        <taxon>Agaricomycotina</taxon>
        <taxon>Agaricomycetes</taxon>
        <taxon>Cantharellales</taxon>
        <taxon>Botryobasidiaceae</taxon>
        <taxon>Botryobasidium</taxon>
    </lineage>
</organism>
<keyword evidence="2" id="KW-1185">Reference proteome</keyword>
<protein>
    <submittedName>
        <fullName evidence="1">Uncharacterized protein</fullName>
    </submittedName>
</protein>
<dbReference type="Proteomes" id="UP000027195">
    <property type="component" value="Unassembled WGS sequence"/>
</dbReference>